<protein>
    <recommendedName>
        <fullName evidence="2">Peptidase C14 caspase domain-containing protein</fullName>
    </recommendedName>
</protein>
<proteinExistence type="predicted"/>
<dbReference type="Pfam" id="PF00656">
    <property type="entry name" value="Peptidase_C14"/>
    <property type="match status" value="1"/>
</dbReference>
<dbReference type="EMBL" id="DSRU01000028">
    <property type="protein sequence ID" value="HFM96540.1"/>
    <property type="molecule type" value="Genomic_DNA"/>
</dbReference>
<name>A0A7C3PFB0_9CYAN</name>
<dbReference type="GO" id="GO:0006508">
    <property type="term" value="P:proteolysis"/>
    <property type="evidence" value="ECO:0007669"/>
    <property type="project" value="InterPro"/>
</dbReference>
<dbReference type="InterPro" id="IPR011600">
    <property type="entry name" value="Pept_C14_caspase"/>
</dbReference>
<feature type="region of interest" description="Disordered" evidence="1">
    <location>
        <begin position="339"/>
        <end position="366"/>
    </location>
</feature>
<organism evidence="3">
    <name type="scientific">Oscillatoriales cyanobacterium SpSt-418</name>
    <dbReference type="NCBI Taxonomy" id="2282169"/>
    <lineage>
        <taxon>Bacteria</taxon>
        <taxon>Bacillati</taxon>
        <taxon>Cyanobacteriota</taxon>
        <taxon>Cyanophyceae</taxon>
        <taxon>Oscillatoriophycideae</taxon>
        <taxon>Oscillatoriales</taxon>
    </lineage>
</organism>
<dbReference type="GO" id="GO:0004197">
    <property type="term" value="F:cysteine-type endopeptidase activity"/>
    <property type="evidence" value="ECO:0007669"/>
    <property type="project" value="InterPro"/>
</dbReference>
<dbReference type="Gene3D" id="3.40.50.1460">
    <property type="match status" value="1"/>
</dbReference>
<gene>
    <name evidence="3" type="ORF">ENR64_02000</name>
</gene>
<evidence type="ECO:0000259" key="2">
    <source>
        <dbReference type="Pfam" id="PF00656"/>
    </source>
</evidence>
<dbReference type="SUPFAM" id="SSF52129">
    <property type="entry name" value="Caspase-like"/>
    <property type="match status" value="1"/>
</dbReference>
<evidence type="ECO:0000313" key="3">
    <source>
        <dbReference type="EMBL" id="HFM96540.1"/>
    </source>
</evidence>
<reference evidence="3" key="1">
    <citation type="journal article" date="2020" name="mSystems">
        <title>Genome- and Community-Level Interaction Insights into Carbon Utilization and Element Cycling Functions of Hydrothermarchaeota in Hydrothermal Sediment.</title>
        <authorList>
            <person name="Zhou Z."/>
            <person name="Liu Y."/>
            <person name="Xu W."/>
            <person name="Pan J."/>
            <person name="Luo Z.H."/>
            <person name="Li M."/>
        </authorList>
    </citation>
    <scope>NUCLEOTIDE SEQUENCE [LARGE SCALE GENOMIC DNA]</scope>
    <source>
        <strain evidence="3">SpSt-418</strain>
    </source>
</reference>
<feature type="domain" description="Peptidase C14 caspase" evidence="2">
    <location>
        <begin position="3"/>
        <end position="229"/>
    </location>
</feature>
<comment type="caution">
    <text evidence="3">The sequence shown here is derived from an EMBL/GenBank/DDBJ whole genome shotgun (WGS) entry which is preliminary data.</text>
</comment>
<dbReference type="AlphaFoldDB" id="A0A7C3PFB0"/>
<accession>A0A7C3PFB0</accession>
<evidence type="ECO:0000256" key="1">
    <source>
        <dbReference type="SAM" id="MobiDB-lite"/>
    </source>
</evidence>
<dbReference type="InterPro" id="IPR029030">
    <property type="entry name" value="Caspase-like_dom_sf"/>
</dbReference>
<sequence>MNHWAIAIGINQYHQFQPLGFAQRDAQAIRNFWVNEAGFAIERCLLMTDASPPMWGKSTYPTKENIQSWLQLLCRQYLAPGDVLWFFFSGYGVCEAGHDYLVPIEASPRAIAQMGIAVTAIYEQLAKLSTNALLVLLDINRNQGSIASELVGQQVEQLARQSQVPTILSCRAEQFSRESNTLKHGFFTAALLESLRATGTATVDSFERYLHRRLPELCEQHLRPIQQPVLISPVEKTRYLLLPMNRGVAAARENRHVPVTMPPLDLRANSVVNDNQALPPQLAIAQSSLQSAMRGGDRVPVATLTQAGGGQNLVAERTSMVTQNSTPMTLSGTQLAQTVQGKHSPESVVSSESSKPEPPAKSTVEADNPEAAVLWRRLLLWGGIGSLLLLLGVLAKTWSEFFPPAVAPVAVNSAVSEAKNGVPTSEGSGVKDVTEGGAETQGQPSERFISDRAKPSLATPDSSKPRPDGKSQPLAMSALPSDGSVLLAIARTHIKSDLATPYWNAIQAAQKIPADSAEYQLAQQEIAAWNREIWAIARRRVNQGELGSAIWAASLISPNQSVYKESRPVLAQWCRALSTRPTTTGLTETKARNICRDLPKS</sequence>
<feature type="region of interest" description="Disordered" evidence="1">
    <location>
        <begin position="417"/>
        <end position="475"/>
    </location>
</feature>